<dbReference type="Proteomes" id="UP001159364">
    <property type="component" value="Linkage Group LG03"/>
</dbReference>
<feature type="domain" description="EF-hand" evidence="3">
    <location>
        <begin position="294"/>
        <end position="329"/>
    </location>
</feature>
<dbReference type="InterPro" id="IPR011992">
    <property type="entry name" value="EF-hand-dom_pair"/>
</dbReference>
<keyword evidence="1" id="KW-0106">Calcium</keyword>
<dbReference type="SUPFAM" id="SSF47473">
    <property type="entry name" value="EF-hand"/>
    <property type="match status" value="2"/>
</dbReference>
<sequence>MFRYNNTMGKASIIIYTAIAVFVLCLISHAPKKPTANHHRRLKIRSSFNLSNTNPLHRPHTPVPFDPLVAEIERRLEDKRWERQHFVNNLPELFNSSSDSAPGHESQPEWEDFMDSEDYLNDEGKFNVTNSLFLLFPKIDVDPSDGYVDEYELTEWNLRQALREVLHKTQREMEIHDKNHDGFISFSEYGPPNWVQNSGPNAFGYEMGWWKEEHFNASDTDGDGILNITEFNEFLHPADSKNPKLIEWLCKEEMRERDSDRDGKLNFNEFYRGLFDLVKNYDDESHDTSVSDGPSEAPAKMTFSQLDKDGDRYLNDTELQPIIGKLHPSERYYAKQQADYIISQADTDKDGRLSLYEMIESPYVFYNAIFNEEDDRDDYGFHDEFR</sequence>
<feature type="domain" description="EF-hand" evidence="3">
    <location>
        <begin position="212"/>
        <end position="241"/>
    </location>
</feature>
<reference evidence="4 5" key="1">
    <citation type="submission" date="2021-09" db="EMBL/GenBank/DDBJ databases">
        <title>Genomic insights and catalytic innovation underlie evolution of tropane alkaloids biosynthesis.</title>
        <authorList>
            <person name="Wang Y.-J."/>
            <person name="Tian T."/>
            <person name="Huang J.-P."/>
            <person name="Huang S.-X."/>
        </authorList>
    </citation>
    <scope>NUCLEOTIDE SEQUENCE [LARGE SCALE GENOMIC DNA]</scope>
    <source>
        <strain evidence="4">KIB-2018</strain>
        <tissue evidence="4">Leaf</tissue>
    </source>
</reference>
<evidence type="ECO:0000256" key="2">
    <source>
        <dbReference type="SAM" id="Phobius"/>
    </source>
</evidence>
<dbReference type="Pfam" id="PF13833">
    <property type="entry name" value="EF-hand_8"/>
    <property type="match status" value="1"/>
</dbReference>
<feature type="transmembrane region" description="Helical" evidence="2">
    <location>
        <begin position="12"/>
        <end position="30"/>
    </location>
</feature>
<organism evidence="4 5">
    <name type="scientific">Erythroxylum novogranatense</name>
    <dbReference type="NCBI Taxonomy" id="1862640"/>
    <lineage>
        <taxon>Eukaryota</taxon>
        <taxon>Viridiplantae</taxon>
        <taxon>Streptophyta</taxon>
        <taxon>Embryophyta</taxon>
        <taxon>Tracheophyta</taxon>
        <taxon>Spermatophyta</taxon>
        <taxon>Magnoliopsida</taxon>
        <taxon>eudicotyledons</taxon>
        <taxon>Gunneridae</taxon>
        <taxon>Pentapetalae</taxon>
        <taxon>rosids</taxon>
        <taxon>fabids</taxon>
        <taxon>Malpighiales</taxon>
        <taxon>Erythroxylaceae</taxon>
        <taxon>Erythroxylum</taxon>
    </lineage>
</organism>
<dbReference type="PANTHER" id="PTHR10827:SF101">
    <property type="entry name" value="CALCIUM-BINDING EF HAND FAMILY PROTEIN"/>
    <property type="match status" value="1"/>
</dbReference>
<dbReference type="EMBL" id="JAIWQS010000003">
    <property type="protein sequence ID" value="KAJ8769979.1"/>
    <property type="molecule type" value="Genomic_DNA"/>
</dbReference>
<feature type="domain" description="EF-hand" evidence="3">
    <location>
        <begin position="333"/>
        <end position="368"/>
    </location>
</feature>
<keyword evidence="2" id="KW-0812">Transmembrane</keyword>
<protein>
    <recommendedName>
        <fullName evidence="3">EF-hand domain-containing protein</fullName>
    </recommendedName>
</protein>
<evidence type="ECO:0000313" key="4">
    <source>
        <dbReference type="EMBL" id="KAJ8769979.1"/>
    </source>
</evidence>
<proteinExistence type="predicted"/>
<evidence type="ECO:0000259" key="3">
    <source>
        <dbReference type="PROSITE" id="PS50222"/>
    </source>
</evidence>
<feature type="domain" description="EF-hand" evidence="3">
    <location>
        <begin position="250"/>
        <end position="280"/>
    </location>
</feature>
<name>A0AAV8TVM7_9ROSI</name>
<dbReference type="GO" id="GO:0005509">
    <property type="term" value="F:calcium ion binding"/>
    <property type="evidence" value="ECO:0007669"/>
    <property type="project" value="InterPro"/>
</dbReference>
<dbReference type="FunFam" id="1.10.238.10:FF:000328">
    <property type="entry name" value="Calcium-binding EF hand family protein"/>
    <property type="match status" value="1"/>
</dbReference>
<dbReference type="SMART" id="SM00054">
    <property type="entry name" value="EFh"/>
    <property type="match status" value="5"/>
</dbReference>
<keyword evidence="2" id="KW-0472">Membrane</keyword>
<dbReference type="Pfam" id="PF13202">
    <property type="entry name" value="EF-hand_5"/>
    <property type="match status" value="2"/>
</dbReference>
<dbReference type="PROSITE" id="PS50222">
    <property type="entry name" value="EF_HAND_2"/>
    <property type="match status" value="4"/>
</dbReference>
<comment type="caution">
    <text evidence="4">The sequence shown here is derived from an EMBL/GenBank/DDBJ whole genome shotgun (WGS) entry which is preliminary data.</text>
</comment>
<keyword evidence="5" id="KW-1185">Reference proteome</keyword>
<accession>A0AAV8TVM7</accession>
<evidence type="ECO:0000313" key="5">
    <source>
        <dbReference type="Proteomes" id="UP001159364"/>
    </source>
</evidence>
<evidence type="ECO:0000256" key="1">
    <source>
        <dbReference type="ARBA" id="ARBA00022837"/>
    </source>
</evidence>
<dbReference type="PANTHER" id="PTHR10827">
    <property type="entry name" value="RETICULOCALBIN"/>
    <property type="match status" value="1"/>
</dbReference>
<dbReference type="Gene3D" id="1.10.238.10">
    <property type="entry name" value="EF-hand"/>
    <property type="match status" value="3"/>
</dbReference>
<dbReference type="Pfam" id="PF13499">
    <property type="entry name" value="EF-hand_7"/>
    <property type="match status" value="1"/>
</dbReference>
<keyword evidence="2" id="KW-1133">Transmembrane helix</keyword>
<gene>
    <name evidence="4" type="ORF">K2173_009061</name>
</gene>
<dbReference type="PROSITE" id="PS00018">
    <property type="entry name" value="EF_HAND_1"/>
    <property type="match status" value="5"/>
</dbReference>
<dbReference type="AlphaFoldDB" id="A0AAV8TVM7"/>
<dbReference type="InterPro" id="IPR002048">
    <property type="entry name" value="EF_hand_dom"/>
</dbReference>
<dbReference type="InterPro" id="IPR018247">
    <property type="entry name" value="EF_Hand_1_Ca_BS"/>
</dbReference>
<dbReference type="GO" id="GO:0005783">
    <property type="term" value="C:endoplasmic reticulum"/>
    <property type="evidence" value="ECO:0007669"/>
    <property type="project" value="TreeGrafter"/>
</dbReference>